<dbReference type="EMBL" id="JAOYFB010000002">
    <property type="protein sequence ID" value="KAK4006945.1"/>
    <property type="molecule type" value="Genomic_DNA"/>
</dbReference>
<keyword evidence="1" id="KW-0863">Zinc-finger</keyword>
<dbReference type="Gene3D" id="4.10.60.10">
    <property type="entry name" value="Zinc finger, CCHC-type"/>
    <property type="match status" value="1"/>
</dbReference>
<dbReference type="SMART" id="SM00343">
    <property type="entry name" value="ZnF_C2HC"/>
    <property type="match status" value="2"/>
</dbReference>
<feature type="domain" description="CCHC-type" evidence="3">
    <location>
        <begin position="98"/>
        <end position="113"/>
    </location>
</feature>
<evidence type="ECO:0000313" key="5">
    <source>
        <dbReference type="Proteomes" id="UP001234178"/>
    </source>
</evidence>
<feature type="region of interest" description="Disordered" evidence="2">
    <location>
        <begin position="110"/>
        <end position="160"/>
    </location>
</feature>
<keyword evidence="5" id="KW-1185">Reference proteome</keyword>
<gene>
    <name evidence="4" type="ORF">OUZ56_012099</name>
</gene>
<evidence type="ECO:0000256" key="1">
    <source>
        <dbReference type="PROSITE-ProRule" id="PRU00047"/>
    </source>
</evidence>
<feature type="compositionally biased region" description="Basic and acidic residues" evidence="2">
    <location>
        <begin position="130"/>
        <end position="141"/>
    </location>
</feature>
<dbReference type="InterPro" id="IPR036875">
    <property type="entry name" value="Znf_CCHC_sf"/>
</dbReference>
<protein>
    <recommendedName>
        <fullName evidence="3">CCHC-type domain-containing protein</fullName>
    </recommendedName>
</protein>
<feature type="region of interest" description="Disordered" evidence="2">
    <location>
        <begin position="189"/>
        <end position="213"/>
    </location>
</feature>
<accession>A0ABQ9Z214</accession>
<keyword evidence="1" id="KW-0479">Metal-binding</keyword>
<keyword evidence="1" id="KW-0862">Zinc</keyword>
<reference evidence="4 5" key="1">
    <citation type="journal article" date="2023" name="Nucleic Acids Res.">
        <title>The hologenome of Daphnia magna reveals possible DNA methylation and microbiome-mediated evolution of the host genome.</title>
        <authorList>
            <person name="Chaturvedi A."/>
            <person name="Li X."/>
            <person name="Dhandapani V."/>
            <person name="Marshall H."/>
            <person name="Kissane S."/>
            <person name="Cuenca-Cambronero M."/>
            <person name="Asole G."/>
            <person name="Calvet F."/>
            <person name="Ruiz-Romero M."/>
            <person name="Marangio P."/>
            <person name="Guigo R."/>
            <person name="Rago D."/>
            <person name="Mirbahai L."/>
            <person name="Eastwood N."/>
            <person name="Colbourne J.K."/>
            <person name="Zhou J."/>
            <person name="Mallon E."/>
            <person name="Orsini L."/>
        </authorList>
    </citation>
    <scope>NUCLEOTIDE SEQUENCE [LARGE SCALE GENOMIC DNA]</scope>
    <source>
        <strain evidence="4">LRV0_1</strain>
    </source>
</reference>
<dbReference type="InterPro" id="IPR001878">
    <property type="entry name" value="Znf_CCHC"/>
</dbReference>
<sequence length="269" mass="30359">MTSRARHEEWAMGVVGKQTPTTGSERMDRIEKLLEGQPHSKEKERYRSDNRSILKWTSDGKPICSRCKTEGHIGRECPTRANGQGGLRGRTQDEKVVCYGCEGIGHIRRDCPSSKRGGGHHNKNSISRCDSLERVSRDRAWRPGGASMANSEDRHPEDGSTGCVVLGKTSGCRDRHRGGSVRVFAQIRERTRDNSDTMPRKSSRDSTGRSRKAVSIGWEEFVEEEAKKRRARRWSTMHCLTEIDNRMAAHEEACLTTLRELESSLEHLA</sequence>
<feature type="region of interest" description="Disordered" evidence="2">
    <location>
        <begin position="1"/>
        <end position="25"/>
    </location>
</feature>
<comment type="caution">
    <text evidence="4">The sequence shown here is derived from an EMBL/GenBank/DDBJ whole genome shotgun (WGS) entry which is preliminary data.</text>
</comment>
<feature type="compositionally biased region" description="Basic and acidic residues" evidence="2">
    <location>
        <begin position="189"/>
        <end position="208"/>
    </location>
</feature>
<dbReference type="PROSITE" id="PS50158">
    <property type="entry name" value="ZF_CCHC"/>
    <property type="match status" value="2"/>
</dbReference>
<evidence type="ECO:0000313" key="4">
    <source>
        <dbReference type="EMBL" id="KAK4006945.1"/>
    </source>
</evidence>
<feature type="domain" description="CCHC-type" evidence="3">
    <location>
        <begin position="64"/>
        <end position="78"/>
    </location>
</feature>
<evidence type="ECO:0000259" key="3">
    <source>
        <dbReference type="PROSITE" id="PS50158"/>
    </source>
</evidence>
<dbReference type="Pfam" id="PF00098">
    <property type="entry name" value="zf-CCHC"/>
    <property type="match status" value="2"/>
</dbReference>
<feature type="compositionally biased region" description="Basic and acidic residues" evidence="2">
    <location>
        <begin position="1"/>
        <end position="10"/>
    </location>
</feature>
<dbReference type="Proteomes" id="UP001234178">
    <property type="component" value="Unassembled WGS sequence"/>
</dbReference>
<evidence type="ECO:0000256" key="2">
    <source>
        <dbReference type="SAM" id="MobiDB-lite"/>
    </source>
</evidence>
<dbReference type="SUPFAM" id="SSF57756">
    <property type="entry name" value="Retrovirus zinc finger-like domains"/>
    <property type="match status" value="1"/>
</dbReference>
<name>A0ABQ9Z214_9CRUS</name>
<organism evidence="4 5">
    <name type="scientific">Daphnia magna</name>
    <dbReference type="NCBI Taxonomy" id="35525"/>
    <lineage>
        <taxon>Eukaryota</taxon>
        <taxon>Metazoa</taxon>
        <taxon>Ecdysozoa</taxon>
        <taxon>Arthropoda</taxon>
        <taxon>Crustacea</taxon>
        <taxon>Branchiopoda</taxon>
        <taxon>Diplostraca</taxon>
        <taxon>Cladocera</taxon>
        <taxon>Anomopoda</taxon>
        <taxon>Daphniidae</taxon>
        <taxon>Daphnia</taxon>
    </lineage>
</organism>
<proteinExistence type="predicted"/>